<accession>I7EF07</accession>
<reference evidence="1 2" key="1">
    <citation type="journal article" date="2003" name="Science">
        <title>Genome of Geobacter sulfurreducens: metal reduction in subsurface environments.</title>
        <authorList>
            <person name="Methe B.A."/>
            <person name="Nelson K.E."/>
            <person name="Eisen J.A."/>
            <person name="Paulsen I.T."/>
            <person name="Nelson W."/>
            <person name="Heidelberg J.F."/>
            <person name="Wu D."/>
            <person name="Wu M."/>
            <person name="Ward N."/>
            <person name="Beanan M.J."/>
            <person name="Dodson R.J."/>
            <person name="Madupu R."/>
            <person name="Brinkac L.M."/>
            <person name="Daugherty S.C."/>
            <person name="DeBoy R.T."/>
            <person name="Durkin A.S."/>
            <person name="Gwinn M."/>
            <person name="Kolonay J.F."/>
            <person name="Sullivan S.A."/>
            <person name="Haft D.H."/>
            <person name="Selengut J."/>
            <person name="Davidsen T.M."/>
            <person name="Zafar N."/>
            <person name="White O."/>
            <person name="Tran B."/>
            <person name="Romero C."/>
            <person name="Forberger H.A."/>
            <person name="Weidman J."/>
            <person name="Khouri H."/>
            <person name="Feldblyum T.V."/>
            <person name="Utterback T.R."/>
            <person name="Van Aken S.E."/>
            <person name="Lovley D.R."/>
            <person name="Fraser C.M."/>
        </authorList>
    </citation>
    <scope>NUCLEOTIDE SEQUENCE [LARGE SCALE GENOMIC DNA]</scope>
    <source>
        <strain evidence="2">ATCC 51573 / DSM 12127 / PCA</strain>
    </source>
</reference>
<dbReference type="AlphaFoldDB" id="I7EF07"/>
<evidence type="ECO:0000313" key="2">
    <source>
        <dbReference type="Proteomes" id="UP000000577"/>
    </source>
</evidence>
<reference evidence="1 2" key="2">
    <citation type="journal article" date="2012" name="BMC Genomics">
        <title>Comparative genomic analysis of Geobacter sulfurreducens KN400, a strain with enhanced capacity for extracellular electron transfer and electricity production.</title>
        <authorList>
            <person name="Butler J.E."/>
            <person name="Young N.D."/>
            <person name="Aklujkar M."/>
            <person name="Lovley D.R."/>
        </authorList>
    </citation>
    <scope>NUCLEOTIDE SEQUENCE [LARGE SCALE GENOMIC DNA]</scope>
    <source>
        <strain evidence="2">ATCC 51573 / DSM 12127 / PCA</strain>
    </source>
</reference>
<dbReference type="EnsemblBacteria" id="AFP20452">
    <property type="protein sequence ID" value="AFP20452"/>
    <property type="gene ID" value="GSU3552"/>
</dbReference>
<dbReference type="Proteomes" id="UP000000577">
    <property type="component" value="Chromosome"/>
</dbReference>
<proteinExistence type="predicted"/>
<keyword evidence="2" id="KW-1185">Reference proteome</keyword>
<protein>
    <submittedName>
        <fullName evidence="1">Uncharacterized protein</fullName>
    </submittedName>
</protein>
<dbReference type="KEGG" id="gsu:GSU3552"/>
<name>I7EF07_GEOSL</name>
<dbReference type="InParanoid" id="I7EF07"/>
<evidence type="ECO:0000313" key="1">
    <source>
        <dbReference type="EMBL" id="AFP20452.1"/>
    </source>
</evidence>
<dbReference type="OrthoDB" id="4569607at2"/>
<dbReference type="HOGENOM" id="CLU_1270801_0_0_7"/>
<gene>
    <name evidence="1" type="ordered locus">GSU3552</name>
</gene>
<organism evidence="1 2">
    <name type="scientific">Geobacter sulfurreducens (strain ATCC 51573 / DSM 12127 / PCA)</name>
    <dbReference type="NCBI Taxonomy" id="243231"/>
    <lineage>
        <taxon>Bacteria</taxon>
        <taxon>Pseudomonadati</taxon>
        <taxon>Thermodesulfobacteriota</taxon>
        <taxon>Desulfuromonadia</taxon>
        <taxon>Geobacterales</taxon>
        <taxon>Geobacteraceae</taxon>
        <taxon>Geobacter</taxon>
    </lineage>
</organism>
<dbReference type="EMBL" id="AE017180">
    <property type="protein sequence ID" value="AFP20452.1"/>
    <property type="molecule type" value="Genomic_DNA"/>
</dbReference>
<sequence>MREFRFAVGSKDGLRSTVWKCWVQGAEAYITGRLFGNEMKISLHSSGECQWSCTDIWVRRDPSRRNADRHIAKWHVTYPQDNNAILAFRVAVPVSELRSEPITSSQKKAFWIGNAPVGSTVEFCFYFTRQLDYPPPTDGNPALRHIASLKLRDGRWLVVFVWLRSLSASDIAAARDAAVAQARADGIQVCAEHRLALFALPTAETSAAVLEVCATAT</sequence>